<protein>
    <recommendedName>
        <fullName evidence="10">Protein ARV</fullName>
    </recommendedName>
</protein>
<dbReference type="GO" id="GO:0006665">
    <property type="term" value="P:sphingolipid metabolic process"/>
    <property type="evidence" value="ECO:0007669"/>
    <property type="project" value="TreeGrafter"/>
</dbReference>
<evidence type="ECO:0000313" key="13">
    <source>
        <dbReference type="RefSeq" id="XP_003251001.1"/>
    </source>
</evidence>
<evidence type="ECO:0000313" key="12">
    <source>
        <dbReference type="Proteomes" id="UP000005203"/>
    </source>
</evidence>
<evidence type="ECO:0000256" key="6">
    <source>
        <dbReference type="ARBA" id="ARBA00022989"/>
    </source>
</evidence>
<dbReference type="AlphaFoldDB" id="A0A7M7GB27"/>
<dbReference type="RefSeq" id="XP_003251001.1">
    <property type="nucleotide sequence ID" value="XM_003250953.4"/>
</dbReference>
<name>A0A7M7GB27_APIME</name>
<keyword evidence="6 10" id="KW-1133">Transmembrane helix</keyword>
<dbReference type="OrthoDB" id="2192830at2759"/>
<comment type="function">
    <text evidence="10">Mediator of sterol homeostasis involved in sterol uptake, trafficking and distribution into membranes.</text>
</comment>
<evidence type="ECO:0000256" key="1">
    <source>
        <dbReference type="ARBA" id="ARBA00004477"/>
    </source>
</evidence>
<sequence length="236" mass="27770">MYRCVNCGTEIEELYRRYSPNVLKLLKCETCGFLADKYIEYDSVIILVDLILLKRQAYRHLLYNCEIKHCWKLAIILWLIESFRNFFLCNNNNEYVQYWKTFQPNFNQNCNLYLIIFSTLFALISFVFTVIFLTKFKWYFYPNNANTCNVIHLMKALVIGGSGILLGLLEITWGHIFLTPHYLLILGYIILCLLTTYSVVTNNEKLESLIILGIGMVVYKCISNYSFTIFKVLELV</sequence>
<dbReference type="InterPro" id="IPR007290">
    <property type="entry name" value="Arv1"/>
</dbReference>
<dbReference type="Pfam" id="PF04161">
    <property type="entry name" value="Arv1"/>
    <property type="match status" value="1"/>
</dbReference>
<evidence type="ECO:0000256" key="4">
    <source>
        <dbReference type="ARBA" id="ARBA00022692"/>
    </source>
</evidence>
<evidence type="ECO:0000256" key="7">
    <source>
        <dbReference type="ARBA" id="ARBA00023055"/>
    </source>
</evidence>
<feature type="transmembrane region" description="Helical" evidence="10">
    <location>
        <begin position="182"/>
        <end position="200"/>
    </location>
</feature>
<gene>
    <name evidence="11" type="primary">100577553</name>
    <name evidence="13" type="synonym">LOC100577553</name>
</gene>
<keyword evidence="8 10" id="KW-0443">Lipid metabolism</keyword>
<dbReference type="GO" id="GO:0005794">
    <property type="term" value="C:Golgi apparatus"/>
    <property type="evidence" value="ECO:0007669"/>
    <property type="project" value="TreeGrafter"/>
</dbReference>
<dbReference type="Proteomes" id="UP000005203">
    <property type="component" value="Linkage group LG4"/>
</dbReference>
<feature type="transmembrane region" description="Helical" evidence="10">
    <location>
        <begin position="153"/>
        <end position="176"/>
    </location>
</feature>
<evidence type="ECO:0000256" key="2">
    <source>
        <dbReference type="ARBA" id="ARBA00009187"/>
    </source>
</evidence>
<dbReference type="EnsemblMetazoa" id="XM_003250953">
    <property type="protein sequence ID" value="XP_003251001"/>
    <property type="gene ID" value="LOC100577553"/>
</dbReference>
<reference evidence="11" key="1">
    <citation type="submission" date="2021-01" db="UniProtKB">
        <authorList>
            <consortium name="EnsemblMetazoa"/>
        </authorList>
    </citation>
    <scope>IDENTIFICATION</scope>
    <source>
        <strain evidence="11">DH4</strain>
    </source>
</reference>
<organism evidence="11">
    <name type="scientific">Apis mellifera</name>
    <name type="common">Honeybee</name>
    <dbReference type="NCBI Taxonomy" id="7460"/>
    <lineage>
        <taxon>Eukaryota</taxon>
        <taxon>Metazoa</taxon>
        <taxon>Ecdysozoa</taxon>
        <taxon>Arthropoda</taxon>
        <taxon>Hexapoda</taxon>
        <taxon>Insecta</taxon>
        <taxon>Pterygota</taxon>
        <taxon>Neoptera</taxon>
        <taxon>Endopterygota</taxon>
        <taxon>Hymenoptera</taxon>
        <taxon>Apocrita</taxon>
        <taxon>Aculeata</taxon>
        <taxon>Apoidea</taxon>
        <taxon>Anthophila</taxon>
        <taxon>Apidae</taxon>
        <taxon>Apis</taxon>
    </lineage>
</organism>
<feature type="transmembrane region" description="Helical" evidence="10">
    <location>
        <begin position="112"/>
        <end position="133"/>
    </location>
</feature>
<comment type="subcellular location">
    <subcellularLocation>
        <location evidence="1 10">Endoplasmic reticulum membrane</location>
        <topology evidence="1 10">Multi-pass membrane protein</topology>
    </subcellularLocation>
</comment>
<dbReference type="PANTHER" id="PTHR14467:SF0">
    <property type="entry name" value="PROTEIN ARV1"/>
    <property type="match status" value="1"/>
</dbReference>
<accession>A0A7M7GB27</accession>
<dbReference type="GO" id="GO:0032541">
    <property type="term" value="C:cortical endoplasmic reticulum"/>
    <property type="evidence" value="ECO:0007669"/>
    <property type="project" value="TreeGrafter"/>
</dbReference>
<evidence type="ECO:0000256" key="10">
    <source>
        <dbReference type="RuleBase" id="RU368065"/>
    </source>
</evidence>
<dbReference type="GO" id="GO:0016125">
    <property type="term" value="P:sterol metabolic process"/>
    <property type="evidence" value="ECO:0007669"/>
    <property type="project" value="UniProtKB-UniRule"/>
</dbReference>
<evidence type="ECO:0000256" key="3">
    <source>
        <dbReference type="ARBA" id="ARBA00022448"/>
    </source>
</evidence>
<dbReference type="OMA" id="EKPAYRH"/>
<accession>A0A8B6XWB7</accession>
<keyword evidence="7 10" id="KW-0445">Lipid transport</keyword>
<feature type="transmembrane region" description="Helical" evidence="10">
    <location>
        <begin position="209"/>
        <end position="230"/>
    </location>
</feature>
<evidence type="ECO:0000256" key="5">
    <source>
        <dbReference type="ARBA" id="ARBA00022824"/>
    </source>
</evidence>
<keyword evidence="12" id="KW-1185">Reference proteome</keyword>
<comment type="similarity">
    <text evidence="2 10">Belongs to the ARV1 family.</text>
</comment>
<keyword evidence="5 10" id="KW-0256">Endoplasmic reticulum</keyword>
<dbReference type="GO" id="GO:0005789">
    <property type="term" value="C:endoplasmic reticulum membrane"/>
    <property type="evidence" value="ECO:0007669"/>
    <property type="project" value="UniProtKB-SubCell"/>
</dbReference>
<evidence type="ECO:0000313" key="11">
    <source>
        <dbReference type="EnsemblMetazoa" id="XP_003251001"/>
    </source>
</evidence>
<keyword evidence="4 10" id="KW-0812">Transmembrane</keyword>
<keyword evidence="9 10" id="KW-0472">Membrane</keyword>
<reference evidence="13" key="2">
    <citation type="submission" date="2025-04" db="UniProtKB">
        <authorList>
            <consortium name="RefSeq"/>
        </authorList>
    </citation>
    <scope>IDENTIFICATION</scope>
    <source>
        <strain evidence="13">DH4</strain>
        <tissue evidence="13">Whole body</tissue>
    </source>
</reference>
<dbReference type="GO" id="GO:0097036">
    <property type="term" value="P:regulation of plasma membrane sterol distribution"/>
    <property type="evidence" value="ECO:0007669"/>
    <property type="project" value="UniProtKB-UniRule"/>
</dbReference>
<evidence type="ECO:0000256" key="8">
    <source>
        <dbReference type="ARBA" id="ARBA00023098"/>
    </source>
</evidence>
<dbReference type="PANTHER" id="PTHR14467">
    <property type="entry name" value="ARV1"/>
    <property type="match status" value="1"/>
</dbReference>
<keyword evidence="3 10" id="KW-0813">Transport</keyword>
<dbReference type="GO" id="GO:0032366">
    <property type="term" value="P:intracellular sterol transport"/>
    <property type="evidence" value="ECO:0007669"/>
    <property type="project" value="UniProtKB-UniRule"/>
</dbReference>
<dbReference type="KEGG" id="ame:100577553"/>
<proteinExistence type="inferred from homology"/>
<evidence type="ECO:0000256" key="9">
    <source>
        <dbReference type="ARBA" id="ARBA00023136"/>
    </source>
</evidence>